<dbReference type="EMBL" id="LR134515">
    <property type="protein sequence ID" value="VEJ16987.1"/>
    <property type="molecule type" value="Genomic_DNA"/>
</dbReference>
<reference evidence="2 3" key="1">
    <citation type="submission" date="2018-12" db="EMBL/GenBank/DDBJ databases">
        <authorList>
            <consortium name="Pathogen Informatics"/>
        </authorList>
    </citation>
    <scope>NUCLEOTIDE SEQUENCE [LARGE SCALE GENOMIC DNA]</scope>
    <source>
        <strain evidence="2 3">NCTC10976</strain>
    </source>
</reference>
<gene>
    <name evidence="2" type="ORF">NCTC10976_01092</name>
</gene>
<sequence>MAFHINKIGQFNNINEAHFHQVEKEIDKTCPHVVTCPQCGGESYRFNEYCNNGKCTFGIKAYFDNQERLEKERRRKALLQKQSQKLVIFTIIGFVLCLSGLFLGSKYPLGYVLFFAAGLLALIFNKAGQHIEQEIRNIE</sequence>
<keyword evidence="1" id="KW-0472">Membrane</keyword>
<dbReference type="Proteomes" id="UP000275510">
    <property type="component" value="Chromosome"/>
</dbReference>
<keyword evidence="1" id="KW-1133">Transmembrane helix</keyword>
<organism evidence="2 3">
    <name type="scientific">Actinobacillus pleuropneumoniae</name>
    <name type="common">Haemophilus pleuropneumoniae</name>
    <dbReference type="NCBI Taxonomy" id="715"/>
    <lineage>
        <taxon>Bacteria</taxon>
        <taxon>Pseudomonadati</taxon>
        <taxon>Pseudomonadota</taxon>
        <taxon>Gammaproteobacteria</taxon>
        <taxon>Pasteurellales</taxon>
        <taxon>Pasteurellaceae</taxon>
        <taxon>Actinobacillus</taxon>
    </lineage>
</organism>
<proteinExistence type="predicted"/>
<feature type="transmembrane region" description="Helical" evidence="1">
    <location>
        <begin position="86"/>
        <end position="103"/>
    </location>
</feature>
<protein>
    <submittedName>
        <fullName evidence="2">Uncharacterized protein</fullName>
    </submittedName>
</protein>
<dbReference type="AlphaFoldDB" id="A0A448TZD1"/>
<keyword evidence="1" id="KW-0812">Transmembrane</keyword>
<evidence type="ECO:0000313" key="3">
    <source>
        <dbReference type="Proteomes" id="UP000275510"/>
    </source>
</evidence>
<feature type="transmembrane region" description="Helical" evidence="1">
    <location>
        <begin position="109"/>
        <end position="127"/>
    </location>
</feature>
<accession>A0A448TZD1</accession>
<dbReference type="GeneID" id="48599109"/>
<name>A0A448TZD1_ACTPL</name>
<dbReference type="RefSeq" id="WP_005597482.1">
    <property type="nucleotide sequence ID" value="NZ_CBDBSX010000023.1"/>
</dbReference>
<evidence type="ECO:0000256" key="1">
    <source>
        <dbReference type="SAM" id="Phobius"/>
    </source>
</evidence>
<evidence type="ECO:0000313" key="2">
    <source>
        <dbReference type="EMBL" id="VEJ16987.1"/>
    </source>
</evidence>